<dbReference type="EMBL" id="CHKL01000681">
    <property type="protein sequence ID" value="COX17145.1"/>
    <property type="molecule type" value="Genomic_DNA"/>
</dbReference>
<name>A0A655J5Y0_MYCTX</name>
<gene>
    <name evidence="2" type="ORF">ERS007679_03820</name>
    <name evidence="1" type="ORF">ERS007681_03676</name>
    <name evidence="3" type="ORF">ERS007741_03933</name>
</gene>
<evidence type="ECO:0000313" key="5">
    <source>
        <dbReference type="Proteomes" id="UP000048289"/>
    </source>
</evidence>
<evidence type="ECO:0000313" key="2">
    <source>
        <dbReference type="EMBL" id="COW41510.1"/>
    </source>
</evidence>
<proteinExistence type="predicted"/>
<dbReference type="AlphaFoldDB" id="A0A655J5Y0"/>
<dbReference type="EMBL" id="CFOE01000677">
    <property type="protein sequence ID" value="CFE44655.1"/>
    <property type="molecule type" value="Genomic_DNA"/>
</dbReference>
<evidence type="ECO:0000313" key="1">
    <source>
        <dbReference type="EMBL" id="CFE44655.1"/>
    </source>
</evidence>
<protein>
    <submittedName>
        <fullName evidence="2">Uncharacterized protein</fullName>
    </submittedName>
</protein>
<evidence type="ECO:0000313" key="6">
    <source>
        <dbReference type="Proteomes" id="UP000048600"/>
    </source>
</evidence>
<accession>A0A655J5Y0</accession>
<organism evidence="2 4">
    <name type="scientific">Mycobacterium tuberculosis</name>
    <dbReference type="NCBI Taxonomy" id="1773"/>
    <lineage>
        <taxon>Bacteria</taxon>
        <taxon>Bacillati</taxon>
        <taxon>Actinomycetota</taxon>
        <taxon>Actinomycetes</taxon>
        <taxon>Mycobacteriales</taxon>
        <taxon>Mycobacteriaceae</taxon>
        <taxon>Mycobacterium</taxon>
        <taxon>Mycobacterium tuberculosis complex</taxon>
    </lineage>
</organism>
<dbReference type="Proteomes" id="UP000048289">
    <property type="component" value="Unassembled WGS sequence"/>
</dbReference>
<reference evidence="4 5" key="1">
    <citation type="submission" date="2015-03" db="EMBL/GenBank/DDBJ databases">
        <authorList>
            <consortium name="Pathogen Informatics"/>
        </authorList>
    </citation>
    <scope>NUCLEOTIDE SEQUENCE [LARGE SCALE GENOMIC DNA]</scope>
    <source>
        <strain evidence="2 4">G09801536</strain>
        <strain evidence="1 5">G09901357</strain>
        <strain evidence="3 6">P00601463</strain>
    </source>
</reference>
<evidence type="ECO:0000313" key="3">
    <source>
        <dbReference type="EMBL" id="COX17145.1"/>
    </source>
</evidence>
<sequence>MSSPMSGSTSVRSAVGLAVVTPSVYSGSACSLQAVTTAWISSSET</sequence>
<dbReference type="EMBL" id="CSAD01000783">
    <property type="protein sequence ID" value="COW41510.1"/>
    <property type="molecule type" value="Genomic_DNA"/>
</dbReference>
<dbReference type="Proteomes" id="UP000048600">
    <property type="component" value="Unassembled WGS sequence"/>
</dbReference>
<dbReference type="Proteomes" id="UP000045842">
    <property type="component" value="Unassembled WGS sequence"/>
</dbReference>
<evidence type="ECO:0000313" key="4">
    <source>
        <dbReference type="Proteomes" id="UP000045842"/>
    </source>
</evidence>